<organism evidence="1 2">
    <name type="scientific">Chionoecetes opilio</name>
    <name type="common">Atlantic snow crab</name>
    <name type="synonym">Cancer opilio</name>
    <dbReference type="NCBI Taxonomy" id="41210"/>
    <lineage>
        <taxon>Eukaryota</taxon>
        <taxon>Metazoa</taxon>
        <taxon>Ecdysozoa</taxon>
        <taxon>Arthropoda</taxon>
        <taxon>Crustacea</taxon>
        <taxon>Multicrustacea</taxon>
        <taxon>Malacostraca</taxon>
        <taxon>Eumalacostraca</taxon>
        <taxon>Eucarida</taxon>
        <taxon>Decapoda</taxon>
        <taxon>Pleocyemata</taxon>
        <taxon>Brachyura</taxon>
        <taxon>Eubrachyura</taxon>
        <taxon>Majoidea</taxon>
        <taxon>Majidae</taxon>
        <taxon>Chionoecetes</taxon>
    </lineage>
</organism>
<dbReference type="EMBL" id="JACEEZ010003763">
    <property type="protein sequence ID" value="KAG0727052.1"/>
    <property type="molecule type" value="Genomic_DNA"/>
</dbReference>
<sequence>MKRRGSCASQEPHMHIIHSASCASHGPHRKSSTRWRLGIGLTCTSSHSCASSWTTDARHPATFILNAVTPIGDAQRPEERHAVVVQWYLNAYTWDSRLGGQEAVQPHHWRGVSLQLEGSPRQQHPPRWYKGRCQRY</sequence>
<evidence type="ECO:0000313" key="1">
    <source>
        <dbReference type="EMBL" id="KAG0727052.1"/>
    </source>
</evidence>
<reference evidence="1" key="1">
    <citation type="submission" date="2020-07" db="EMBL/GenBank/DDBJ databases">
        <title>The High-quality genome of the commercially important snow crab, Chionoecetes opilio.</title>
        <authorList>
            <person name="Jeong J.-H."/>
            <person name="Ryu S."/>
        </authorList>
    </citation>
    <scope>NUCLEOTIDE SEQUENCE</scope>
    <source>
        <strain evidence="1">MADBK_172401_WGS</strain>
        <tissue evidence="1">Digestive gland</tissue>
    </source>
</reference>
<dbReference type="Proteomes" id="UP000770661">
    <property type="component" value="Unassembled WGS sequence"/>
</dbReference>
<proteinExistence type="predicted"/>
<protein>
    <submittedName>
        <fullName evidence="1">Uncharacterized protein</fullName>
    </submittedName>
</protein>
<comment type="caution">
    <text evidence="1">The sequence shown here is derived from an EMBL/GenBank/DDBJ whole genome shotgun (WGS) entry which is preliminary data.</text>
</comment>
<accession>A0A8J5D2E3</accession>
<gene>
    <name evidence="1" type="ORF">GWK47_035441</name>
</gene>
<evidence type="ECO:0000313" key="2">
    <source>
        <dbReference type="Proteomes" id="UP000770661"/>
    </source>
</evidence>
<dbReference type="AlphaFoldDB" id="A0A8J5D2E3"/>
<name>A0A8J5D2E3_CHIOP</name>
<keyword evidence="2" id="KW-1185">Reference proteome</keyword>